<dbReference type="GO" id="GO:0005886">
    <property type="term" value="C:plasma membrane"/>
    <property type="evidence" value="ECO:0007669"/>
    <property type="project" value="UniProtKB-SubCell"/>
</dbReference>
<feature type="transmembrane region" description="Helical" evidence="7">
    <location>
        <begin position="244"/>
        <end position="266"/>
    </location>
</feature>
<dbReference type="PROSITE" id="PS50850">
    <property type="entry name" value="MFS"/>
    <property type="match status" value="1"/>
</dbReference>
<dbReference type="RefSeq" id="WP_231910779.1">
    <property type="nucleotide sequence ID" value="NZ_AP017369.1"/>
</dbReference>
<dbReference type="InterPro" id="IPR005829">
    <property type="entry name" value="Sugar_transporter_CS"/>
</dbReference>
<protein>
    <submittedName>
        <fullName evidence="9">MFS transporter</fullName>
    </submittedName>
</protein>
<proteinExistence type="predicted"/>
<organism evidence="9 10">
    <name type="scientific">Corynebacterium suranareeae</name>
    <dbReference type="NCBI Taxonomy" id="2506452"/>
    <lineage>
        <taxon>Bacteria</taxon>
        <taxon>Bacillati</taxon>
        <taxon>Actinomycetota</taxon>
        <taxon>Actinomycetes</taxon>
        <taxon>Mycobacteriales</taxon>
        <taxon>Corynebacteriaceae</taxon>
        <taxon>Corynebacterium</taxon>
    </lineage>
</organism>
<dbReference type="Proteomes" id="UP000218244">
    <property type="component" value="Chromosome"/>
</dbReference>
<feature type="transmembrane region" description="Helical" evidence="7">
    <location>
        <begin position="187"/>
        <end position="209"/>
    </location>
</feature>
<dbReference type="InterPro" id="IPR020846">
    <property type="entry name" value="MFS_dom"/>
</dbReference>
<keyword evidence="4 7" id="KW-0812">Transmembrane</keyword>
<reference evidence="9 10" key="1">
    <citation type="submission" date="2016-02" db="EMBL/GenBank/DDBJ databases">
        <title>Corynebacterium glutamicum N24 whole genome sequencing project.</title>
        <authorList>
            <person name="Matsutani M."/>
            <person name="Nangtapong N."/>
            <person name="Yakushi T."/>
            <person name="Matsushita K."/>
        </authorList>
    </citation>
    <scope>NUCLEOTIDE SEQUENCE [LARGE SCALE GENOMIC DNA]</scope>
    <source>
        <strain evidence="9 10">N24</strain>
    </source>
</reference>
<dbReference type="PANTHER" id="PTHR43045:SF1">
    <property type="entry name" value="SHIKIMATE TRANSPORTER"/>
    <property type="match status" value="1"/>
</dbReference>
<dbReference type="CDD" id="cd17369">
    <property type="entry name" value="MFS_ShiA_like"/>
    <property type="match status" value="1"/>
</dbReference>
<evidence type="ECO:0000313" key="9">
    <source>
        <dbReference type="EMBL" id="BAU94415.1"/>
    </source>
</evidence>
<dbReference type="AlphaFoldDB" id="A0A160PMI9"/>
<feature type="domain" description="Major facilitator superfamily (MFS) profile" evidence="8">
    <location>
        <begin position="20"/>
        <end position="423"/>
    </location>
</feature>
<evidence type="ECO:0000259" key="8">
    <source>
        <dbReference type="PROSITE" id="PS50850"/>
    </source>
</evidence>
<dbReference type="KEGG" id="csur:N24_0153"/>
<dbReference type="InterPro" id="IPR011701">
    <property type="entry name" value="MFS"/>
</dbReference>
<evidence type="ECO:0000256" key="3">
    <source>
        <dbReference type="ARBA" id="ARBA00022475"/>
    </source>
</evidence>
<keyword evidence="2" id="KW-0813">Transport</keyword>
<gene>
    <name evidence="9" type="ORF">N24_0153</name>
</gene>
<comment type="subcellular location">
    <subcellularLocation>
        <location evidence="1">Cell membrane</location>
        <topology evidence="1">Multi-pass membrane protein</topology>
    </subcellularLocation>
</comment>
<evidence type="ECO:0000313" key="10">
    <source>
        <dbReference type="Proteomes" id="UP000218244"/>
    </source>
</evidence>
<evidence type="ECO:0000256" key="1">
    <source>
        <dbReference type="ARBA" id="ARBA00004651"/>
    </source>
</evidence>
<keyword evidence="5 7" id="KW-1133">Transmembrane helix</keyword>
<feature type="transmembrane region" description="Helical" evidence="7">
    <location>
        <begin position="305"/>
        <end position="324"/>
    </location>
</feature>
<dbReference type="PROSITE" id="PS00217">
    <property type="entry name" value="SUGAR_TRANSPORT_2"/>
    <property type="match status" value="1"/>
</dbReference>
<feature type="transmembrane region" description="Helical" evidence="7">
    <location>
        <begin position="330"/>
        <end position="351"/>
    </location>
</feature>
<dbReference type="SUPFAM" id="SSF103473">
    <property type="entry name" value="MFS general substrate transporter"/>
    <property type="match status" value="1"/>
</dbReference>
<feature type="transmembrane region" description="Helical" evidence="7">
    <location>
        <begin position="272"/>
        <end position="293"/>
    </location>
</feature>
<feature type="transmembrane region" description="Helical" evidence="7">
    <location>
        <begin position="160"/>
        <end position="181"/>
    </location>
</feature>
<sequence>MSHSSHAPTKSPPRQQPKRAAIASVMGGALEYYDFALFASAAAIIFPKLFFHDSEAAVLASFATFGAAYLARPLGAIIISHIGDRQGRKHALLLTISLMGVATFLIGCLPTYDSIGILAPALLVTLRLVQGFSAGGELAGASSLTMEHAPEGRRAFVSSFSLVGVGIGMVMANAIMIPITALPDDILYTWGWRLPFWLSAVVLVIGIWVRRSLDEPEAFENAETSKAPPFIAVFRENPQGVIRVALCNLFAVVQTVTTVFGLSYAIQQGVNSTTMVAIVTASQFISIFARPLCGLAADRFGRKPVFIFGAASSGLLIFPFFSAIASGNVFMIAVSMILLTGVAISFADGAYPAFFSEMFNAKIRYTGMAIGLQIGILLSGFSPTIGRALQGEDTANWIPVAIMTAVCSAIAVLAALTAKETFRTPLEQLGIKNTRAEASTIADPDKATIPAS</sequence>
<evidence type="ECO:0000256" key="2">
    <source>
        <dbReference type="ARBA" id="ARBA00022448"/>
    </source>
</evidence>
<evidence type="ECO:0000256" key="6">
    <source>
        <dbReference type="ARBA" id="ARBA00023136"/>
    </source>
</evidence>
<dbReference type="GO" id="GO:0022857">
    <property type="term" value="F:transmembrane transporter activity"/>
    <property type="evidence" value="ECO:0007669"/>
    <property type="project" value="InterPro"/>
</dbReference>
<feature type="transmembrane region" description="Helical" evidence="7">
    <location>
        <begin position="21"/>
        <end position="46"/>
    </location>
</feature>
<dbReference type="PANTHER" id="PTHR43045">
    <property type="entry name" value="SHIKIMATE TRANSPORTER"/>
    <property type="match status" value="1"/>
</dbReference>
<keyword evidence="6 7" id="KW-0472">Membrane</keyword>
<dbReference type="InterPro" id="IPR036259">
    <property type="entry name" value="MFS_trans_sf"/>
</dbReference>
<keyword evidence="10" id="KW-1185">Reference proteome</keyword>
<dbReference type="EMBL" id="AP017369">
    <property type="protein sequence ID" value="BAU94415.1"/>
    <property type="molecule type" value="Genomic_DNA"/>
</dbReference>
<evidence type="ECO:0000256" key="4">
    <source>
        <dbReference type="ARBA" id="ARBA00022692"/>
    </source>
</evidence>
<dbReference type="Gene3D" id="1.20.1250.20">
    <property type="entry name" value="MFS general substrate transporter like domains"/>
    <property type="match status" value="2"/>
</dbReference>
<feature type="transmembrane region" description="Helical" evidence="7">
    <location>
        <begin position="58"/>
        <end position="79"/>
    </location>
</feature>
<dbReference type="Pfam" id="PF07690">
    <property type="entry name" value="MFS_1"/>
    <property type="match status" value="1"/>
</dbReference>
<name>A0A160PMI9_9CORY</name>
<evidence type="ECO:0000256" key="7">
    <source>
        <dbReference type="SAM" id="Phobius"/>
    </source>
</evidence>
<feature type="transmembrane region" description="Helical" evidence="7">
    <location>
        <begin position="91"/>
        <end position="112"/>
    </location>
</feature>
<evidence type="ECO:0000256" key="5">
    <source>
        <dbReference type="ARBA" id="ARBA00022989"/>
    </source>
</evidence>
<feature type="transmembrane region" description="Helical" evidence="7">
    <location>
        <begin position="118"/>
        <end position="139"/>
    </location>
</feature>
<feature type="transmembrane region" description="Helical" evidence="7">
    <location>
        <begin position="363"/>
        <end position="385"/>
    </location>
</feature>
<accession>A0A160PMI9</accession>
<feature type="transmembrane region" description="Helical" evidence="7">
    <location>
        <begin position="397"/>
        <end position="418"/>
    </location>
</feature>
<keyword evidence="3" id="KW-1003">Cell membrane</keyword>